<gene>
    <name evidence="9" type="ORF">BN112_1506</name>
</gene>
<accession>A0A0C6P1V0</accession>
<evidence type="ECO:0000313" key="9">
    <source>
        <dbReference type="EMBL" id="CCJ53423.1"/>
    </source>
</evidence>
<dbReference type="EMBL" id="HE965806">
    <property type="protein sequence ID" value="CCJ53423.1"/>
    <property type="molecule type" value="Genomic_DNA"/>
</dbReference>
<comment type="similarity">
    <text evidence="6">Belongs to the exbB/tolQ family.</text>
</comment>
<feature type="transmembrane region" description="Helical" evidence="7">
    <location>
        <begin position="106"/>
        <end position="130"/>
    </location>
</feature>
<evidence type="ECO:0000256" key="3">
    <source>
        <dbReference type="ARBA" id="ARBA00022692"/>
    </source>
</evidence>
<dbReference type="Proteomes" id="UP000007564">
    <property type="component" value="Chromosome"/>
</dbReference>
<feature type="domain" description="MotA/TolQ/ExbB proton channel" evidence="8">
    <location>
        <begin position="67"/>
        <end position="186"/>
    </location>
</feature>
<dbReference type="RefSeq" id="WP_015064089.1">
    <property type="nucleotide sequence ID" value="NC_019382.1"/>
</dbReference>
<evidence type="ECO:0000259" key="8">
    <source>
        <dbReference type="Pfam" id="PF01618"/>
    </source>
</evidence>
<dbReference type="AlphaFoldDB" id="A0A0C6P1V0"/>
<evidence type="ECO:0000256" key="7">
    <source>
        <dbReference type="SAM" id="Phobius"/>
    </source>
</evidence>
<evidence type="ECO:0000256" key="5">
    <source>
        <dbReference type="ARBA" id="ARBA00023136"/>
    </source>
</evidence>
<reference evidence="9 10" key="1">
    <citation type="journal article" date="2012" name="BMC Genomics">
        <title>Comparative genomics of the classical Bordetella subspecies: the evolution and exchange of virulence-associated diversity amongst closely related pathogens.</title>
        <authorList>
            <person name="Park J."/>
            <person name="Zhang Y."/>
            <person name="Buboltz A.M."/>
            <person name="Zhang X."/>
            <person name="Schuster S.C."/>
            <person name="Ahuja U."/>
            <person name="Liu M."/>
            <person name="Miller J.F."/>
            <person name="Sebaihia M."/>
            <person name="Bentley S.D."/>
            <person name="Parkhill J."/>
            <person name="Harvill E.T."/>
        </authorList>
    </citation>
    <scope>NUCLEOTIDE SEQUENCE [LARGE SCALE GENOMIC DNA]</scope>
    <source>
        <strain evidence="9 10">253</strain>
    </source>
</reference>
<feature type="transmembrane region" description="Helical" evidence="7">
    <location>
        <begin position="150"/>
        <end position="170"/>
    </location>
</feature>
<evidence type="ECO:0000256" key="2">
    <source>
        <dbReference type="ARBA" id="ARBA00022475"/>
    </source>
</evidence>
<protein>
    <submittedName>
        <fullName evidence="9">Putative biopolymer transport protein</fullName>
    </submittedName>
</protein>
<keyword evidence="3 7" id="KW-0812">Transmembrane</keyword>
<dbReference type="InterPro" id="IPR050790">
    <property type="entry name" value="ExbB/TolQ_transport"/>
</dbReference>
<sequence length="206" mass="22723">MLNLLREAGWPIWPLLATSILGLALIVERLLALRRSRILPRGLNEQVLEMLRNQQDTPEALVRLERNSPLGRVLAEVLRQRHLPREELRTAVEDAGRAVAYELGRYVSAIGTIAVVAPLMGLFGTVVGMIEIFGSYAPGASDPAQLARGISIALYNTGFGILIAIPAMIVHRYLRARIDGYLHAMEQSAGRLARYVAPARSREARP</sequence>
<dbReference type="OrthoDB" id="4045at2"/>
<keyword evidence="6" id="KW-0813">Transport</keyword>
<dbReference type="GO" id="GO:0017038">
    <property type="term" value="P:protein import"/>
    <property type="evidence" value="ECO:0007669"/>
    <property type="project" value="TreeGrafter"/>
</dbReference>
<organism evidence="9 10">
    <name type="scientific">Bordetella bronchiseptica 253</name>
    <dbReference type="NCBI Taxonomy" id="568707"/>
    <lineage>
        <taxon>Bacteria</taxon>
        <taxon>Pseudomonadati</taxon>
        <taxon>Pseudomonadota</taxon>
        <taxon>Betaproteobacteria</taxon>
        <taxon>Burkholderiales</taxon>
        <taxon>Alcaligenaceae</taxon>
        <taxon>Bordetella</taxon>
    </lineage>
</organism>
<keyword evidence="4 7" id="KW-1133">Transmembrane helix</keyword>
<keyword evidence="6" id="KW-0653">Protein transport</keyword>
<comment type="subcellular location">
    <subcellularLocation>
        <location evidence="1">Cell membrane</location>
        <topology evidence="1">Multi-pass membrane protein</topology>
    </subcellularLocation>
    <subcellularLocation>
        <location evidence="6">Membrane</location>
        <topology evidence="6">Multi-pass membrane protein</topology>
    </subcellularLocation>
</comment>
<evidence type="ECO:0000313" key="10">
    <source>
        <dbReference type="Proteomes" id="UP000007564"/>
    </source>
</evidence>
<dbReference type="Pfam" id="PF01618">
    <property type="entry name" value="MotA_ExbB"/>
    <property type="match status" value="1"/>
</dbReference>
<dbReference type="HOGENOM" id="CLU_053325_4_5_4"/>
<dbReference type="PANTHER" id="PTHR30625:SF11">
    <property type="entry name" value="MOTA_TOLQ_EXBB PROTON CHANNEL DOMAIN-CONTAINING PROTEIN"/>
    <property type="match status" value="1"/>
</dbReference>
<keyword evidence="2" id="KW-1003">Cell membrane</keyword>
<dbReference type="InterPro" id="IPR002898">
    <property type="entry name" value="MotA_ExbB_proton_chnl"/>
</dbReference>
<dbReference type="PANTHER" id="PTHR30625">
    <property type="entry name" value="PROTEIN TOLQ"/>
    <property type="match status" value="1"/>
</dbReference>
<dbReference type="KEGG" id="bbh:BN112_1506"/>
<evidence type="ECO:0000256" key="6">
    <source>
        <dbReference type="RuleBase" id="RU004057"/>
    </source>
</evidence>
<dbReference type="GO" id="GO:0005886">
    <property type="term" value="C:plasma membrane"/>
    <property type="evidence" value="ECO:0007669"/>
    <property type="project" value="UniProtKB-SubCell"/>
</dbReference>
<evidence type="ECO:0000256" key="1">
    <source>
        <dbReference type="ARBA" id="ARBA00004651"/>
    </source>
</evidence>
<keyword evidence="5 7" id="KW-0472">Membrane</keyword>
<feature type="transmembrane region" description="Helical" evidence="7">
    <location>
        <begin position="12"/>
        <end position="31"/>
    </location>
</feature>
<proteinExistence type="inferred from homology"/>
<name>A0A0C6P1V0_BORBO</name>
<evidence type="ECO:0000256" key="4">
    <source>
        <dbReference type="ARBA" id="ARBA00022989"/>
    </source>
</evidence>